<dbReference type="KEGG" id="gtt:GUITHDRAFT_103564"/>
<evidence type="ECO:0000313" key="1">
    <source>
        <dbReference type="EMBL" id="EKX50980.1"/>
    </source>
</evidence>
<dbReference type="Proteomes" id="UP000011087">
    <property type="component" value="Unassembled WGS sequence"/>
</dbReference>
<dbReference type="PaxDb" id="55529-EKX50980"/>
<sequence length="206" mass="24283">MLRVMESLNMQGTMGYHAINTLSTCNVRDRLYHAINEERFMRAKLFTDATYLPSLKTCSHYTIDFVFKQTPVLDRLRSRLDEVLRLCDNMMCRDYVNEIRHVFYVKNLLFHEIFTNFYLDRVQNGLDNMVFDTFQGRGTANVYVNLVFDREKFEKLRENGVSLYATRADYKNFLAKFVIFRMMSDFPDDVMFSTTKATKKAKGAAL</sequence>
<evidence type="ECO:0000313" key="3">
    <source>
        <dbReference type="Proteomes" id="UP000011087"/>
    </source>
</evidence>
<protein>
    <submittedName>
        <fullName evidence="1 2">Uncharacterized protein</fullName>
    </submittedName>
</protein>
<keyword evidence="3" id="KW-1185">Reference proteome</keyword>
<organism evidence="1">
    <name type="scientific">Guillardia theta (strain CCMP2712)</name>
    <name type="common">Cryptophyte</name>
    <dbReference type="NCBI Taxonomy" id="905079"/>
    <lineage>
        <taxon>Eukaryota</taxon>
        <taxon>Cryptophyceae</taxon>
        <taxon>Pyrenomonadales</taxon>
        <taxon>Geminigeraceae</taxon>
        <taxon>Guillardia</taxon>
    </lineage>
</organism>
<dbReference type="EMBL" id="JH992977">
    <property type="protein sequence ID" value="EKX50980.1"/>
    <property type="molecule type" value="Genomic_DNA"/>
</dbReference>
<gene>
    <name evidence="1" type="ORF">GUITHDRAFT_103564</name>
</gene>
<dbReference type="HOGENOM" id="CLU_1334089_0_0_1"/>
<reference evidence="2" key="3">
    <citation type="submission" date="2016-03" db="UniProtKB">
        <authorList>
            <consortium name="EnsemblProtists"/>
        </authorList>
    </citation>
    <scope>IDENTIFICATION</scope>
</reference>
<proteinExistence type="predicted"/>
<reference evidence="1 3" key="1">
    <citation type="journal article" date="2012" name="Nature">
        <title>Algal genomes reveal evolutionary mosaicism and the fate of nucleomorphs.</title>
        <authorList>
            <consortium name="DOE Joint Genome Institute"/>
            <person name="Curtis B.A."/>
            <person name="Tanifuji G."/>
            <person name="Burki F."/>
            <person name="Gruber A."/>
            <person name="Irimia M."/>
            <person name="Maruyama S."/>
            <person name="Arias M.C."/>
            <person name="Ball S.G."/>
            <person name="Gile G.H."/>
            <person name="Hirakawa Y."/>
            <person name="Hopkins J.F."/>
            <person name="Kuo A."/>
            <person name="Rensing S.A."/>
            <person name="Schmutz J."/>
            <person name="Symeonidi A."/>
            <person name="Elias M."/>
            <person name="Eveleigh R.J."/>
            <person name="Herman E.K."/>
            <person name="Klute M.J."/>
            <person name="Nakayama T."/>
            <person name="Obornik M."/>
            <person name="Reyes-Prieto A."/>
            <person name="Armbrust E.V."/>
            <person name="Aves S.J."/>
            <person name="Beiko R.G."/>
            <person name="Coutinho P."/>
            <person name="Dacks J.B."/>
            <person name="Durnford D.G."/>
            <person name="Fast N.M."/>
            <person name="Green B.R."/>
            <person name="Grisdale C.J."/>
            <person name="Hempel F."/>
            <person name="Henrissat B."/>
            <person name="Hoppner M.P."/>
            <person name="Ishida K."/>
            <person name="Kim E."/>
            <person name="Koreny L."/>
            <person name="Kroth P.G."/>
            <person name="Liu Y."/>
            <person name="Malik S.B."/>
            <person name="Maier U.G."/>
            <person name="McRose D."/>
            <person name="Mock T."/>
            <person name="Neilson J.A."/>
            <person name="Onodera N.T."/>
            <person name="Poole A.M."/>
            <person name="Pritham E.J."/>
            <person name="Richards T.A."/>
            <person name="Rocap G."/>
            <person name="Roy S.W."/>
            <person name="Sarai C."/>
            <person name="Schaack S."/>
            <person name="Shirato S."/>
            <person name="Slamovits C.H."/>
            <person name="Spencer D.F."/>
            <person name="Suzuki S."/>
            <person name="Worden A.Z."/>
            <person name="Zauner S."/>
            <person name="Barry K."/>
            <person name="Bell C."/>
            <person name="Bharti A.K."/>
            <person name="Crow J.A."/>
            <person name="Grimwood J."/>
            <person name="Kramer R."/>
            <person name="Lindquist E."/>
            <person name="Lucas S."/>
            <person name="Salamov A."/>
            <person name="McFadden G.I."/>
            <person name="Lane C.E."/>
            <person name="Keeling P.J."/>
            <person name="Gray M.W."/>
            <person name="Grigoriev I.V."/>
            <person name="Archibald J.M."/>
        </authorList>
    </citation>
    <scope>NUCLEOTIDE SEQUENCE</scope>
    <source>
        <strain evidence="1 3">CCMP2712</strain>
    </source>
</reference>
<evidence type="ECO:0000313" key="2">
    <source>
        <dbReference type="EnsemblProtists" id="EKX50980"/>
    </source>
</evidence>
<accession>L1JS15</accession>
<reference evidence="3" key="2">
    <citation type="submission" date="2012-11" db="EMBL/GenBank/DDBJ databases">
        <authorList>
            <person name="Kuo A."/>
            <person name="Curtis B.A."/>
            <person name="Tanifuji G."/>
            <person name="Burki F."/>
            <person name="Gruber A."/>
            <person name="Irimia M."/>
            <person name="Maruyama S."/>
            <person name="Arias M.C."/>
            <person name="Ball S.G."/>
            <person name="Gile G.H."/>
            <person name="Hirakawa Y."/>
            <person name="Hopkins J.F."/>
            <person name="Rensing S.A."/>
            <person name="Schmutz J."/>
            <person name="Symeonidi A."/>
            <person name="Elias M."/>
            <person name="Eveleigh R.J."/>
            <person name="Herman E.K."/>
            <person name="Klute M.J."/>
            <person name="Nakayama T."/>
            <person name="Obornik M."/>
            <person name="Reyes-Prieto A."/>
            <person name="Armbrust E.V."/>
            <person name="Aves S.J."/>
            <person name="Beiko R.G."/>
            <person name="Coutinho P."/>
            <person name="Dacks J.B."/>
            <person name="Durnford D.G."/>
            <person name="Fast N.M."/>
            <person name="Green B.R."/>
            <person name="Grisdale C."/>
            <person name="Hempe F."/>
            <person name="Henrissat B."/>
            <person name="Hoppner M.P."/>
            <person name="Ishida K.-I."/>
            <person name="Kim E."/>
            <person name="Koreny L."/>
            <person name="Kroth P.G."/>
            <person name="Liu Y."/>
            <person name="Malik S.-B."/>
            <person name="Maier U.G."/>
            <person name="McRose D."/>
            <person name="Mock T."/>
            <person name="Neilson J.A."/>
            <person name="Onodera N.T."/>
            <person name="Poole A.M."/>
            <person name="Pritham E.J."/>
            <person name="Richards T.A."/>
            <person name="Rocap G."/>
            <person name="Roy S.W."/>
            <person name="Sarai C."/>
            <person name="Schaack S."/>
            <person name="Shirato S."/>
            <person name="Slamovits C.H."/>
            <person name="Spencer D.F."/>
            <person name="Suzuki S."/>
            <person name="Worden A.Z."/>
            <person name="Zauner S."/>
            <person name="Barry K."/>
            <person name="Bell C."/>
            <person name="Bharti A.K."/>
            <person name="Crow J.A."/>
            <person name="Grimwood J."/>
            <person name="Kramer R."/>
            <person name="Lindquist E."/>
            <person name="Lucas S."/>
            <person name="Salamov A."/>
            <person name="McFadden G.I."/>
            <person name="Lane C.E."/>
            <person name="Keeling P.J."/>
            <person name="Gray M.W."/>
            <person name="Grigoriev I.V."/>
            <person name="Archibald J.M."/>
        </authorList>
    </citation>
    <scope>NUCLEOTIDE SEQUENCE</scope>
    <source>
        <strain evidence="3">CCMP2712</strain>
    </source>
</reference>
<dbReference type="RefSeq" id="XP_005837960.1">
    <property type="nucleotide sequence ID" value="XM_005837903.1"/>
</dbReference>
<dbReference type="GeneID" id="17307628"/>
<dbReference type="AlphaFoldDB" id="L1JS15"/>
<dbReference type="EnsemblProtists" id="EKX50980">
    <property type="protein sequence ID" value="EKX50980"/>
    <property type="gene ID" value="GUITHDRAFT_103564"/>
</dbReference>
<name>L1JS15_GUITC</name>